<name>I7MJW0_TETTS</name>
<evidence type="ECO:0000313" key="4">
    <source>
        <dbReference type="EMBL" id="EAS07553.2"/>
    </source>
</evidence>
<dbReference type="GO" id="GO:0042393">
    <property type="term" value="F:histone binding"/>
    <property type="evidence" value="ECO:0007669"/>
    <property type="project" value="TreeGrafter"/>
</dbReference>
<evidence type="ECO:0000256" key="3">
    <source>
        <dbReference type="SAM" id="MobiDB-lite"/>
    </source>
</evidence>
<dbReference type="AlphaFoldDB" id="I7MJW0"/>
<reference evidence="5" key="1">
    <citation type="journal article" date="2006" name="PLoS Biol.">
        <title>Macronuclear genome sequence of the ciliate Tetrahymena thermophila, a model eukaryote.</title>
        <authorList>
            <person name="Eisen J.A."/>
            <person name="Coyne R.S."/>
            <person name="Wu M."/>
            <person name="Wu D."/>
            <person name="Thiagarajan M."/>
            <person name="Wortman J.R."/>
            <person name="Badger J.H."/>
            <person name="Ren Q."/>
            <person name="Amedeo P."/>
            <person name="Jones K.M."/>
            <person name="Tallon L.J."/>
            <person name="Delcher A.L."/>
            <person name="Salzberg S.L."/>
            <person name="Silva J.C."/>
            <person name="Haas B.J."/>
            <person name="Majoros W.H."/>
            <person name="Farzad M."/>
            <person name="Carlton J.M."/>
            <person name="Smith R.K. Jr."/>
            <person name="Garg J."/>
            <person name="Pearlman R.E."/>
            <person name="Karrer K.M."/>
            <person name="Sun L."/>
            <person name="Manning G."/>
            <person name="Elde N.C."/>
            <person name="Turkewitz A.P."/>
            <person name="Asai D.J."/>
            <person name="Wilkes D.E."/>
            <person name="Wang Y."/>
            <person name="Cai H."/>
            <person name="Collins K."/>
            <person name="Stewart B.A."/>
            <person name="Lee S.R."/>
            <person name="Wilamowska K."/>
            <person name="Weinberg Z."/>
            <person name="Ruzzo W.L."/>
            <person name="Wloga D."/>
            <person name="Gaertig J."/>
            <person name="Frankel J."/>
            <person name="Tsao C.-C."/>
            <person name="Gorovsky M.A."/>
            <person name="Keeling P.J."/>
            <person name="Waller R.F."/>
            <person name="Patron N.J."/>
            <person name="Cherry J.M."/>
            <person name="Stover N.A."/>
            <person name="Krieger C.J."/>
            <person name="del Toro C."/>
            <person name="Ryder H.F."/>
            <person name="Williamson S.C."/>
            <person name="Barbeau R.A."/>
            <person name="Hamilton E.P."/>
            <person name="Orias E."/>
        </authorList>
    </citation>
    <scope>NUCLEOTIDE SEQUENCE [LARGE SCALE GENOMIC DNA]</scope>
    <source>
        <strain evidence="5">SB210</strain>
    </source>
</reference>
<protein>
    <submittedName>
        <fullName evidence="4">Uncharacterized protein</fullName>
    </submittedName>
</protein>
<sequence>MSTQNKSTSIAQQDQEICNIQQDIEQQASKDNQEKQQPNNNSHLKYQSDQKFISISRGQKNVFINNLKGIKGLELKYQIQAKHNDDAFCLTVLDNQYLAIGSTDATITIYNLKNDCKLVRKINYYYEPILILEPLRLFHKTLLLSTGYDQIINVWDYLSGKKITDLEACGCEITKLCDNLDKNLIVGSTFDGRIILWSYTNKRIVNVLKLRSQISNQQRLIIQEAYEDLIQTEMQQIEGIGQEDDDLVSEMDLESHGSIYSLHQIQRDSYLVLQRGCISEIKIVASKDTKTSQNAQETKSKSQEILIEEIDQENNDNQIQNKQNDSAKINYEIQVLRQFQANQDAIQFNLIPFENQKIITLGTKRGFIFLYDFDTGEVITSKKTLSGAVNEILTIQTMHDSKDHPFVISTSHTDRFLKIESLKTGDSFRVEDDRIFCYNECMNSKMQFFKNRQNELFIAVICQEHQNPYFSIFKINLDYYESQKNITEKLLNQ</sequence>
<dbReference type="PANTHER" id="PTHR22847:SF637">
    <property type="entry name" value="WD REPEAT DOMAIN 5B"/>
    <property type="match status" value="1"/>
</dbReference>
<accession>I7MJW0</accession>
<dbReference type="InParanoid" id="I7MJW0"/>
<evidence type="ECO:0000313" key="5">
    <source>
        <dbReference type="Proteomes" id="UP000009168"/>
    </source>
</evidence>
<dbReference type="InterPro" id="IPR001680">
    <property type="entry name" value="WD40_rpt"/>
</dbReference>
<dbReference type="Proteomes" id="UP000009168">
    <property type="component" value="Unassembled WGS sequence"/>
</dbReference>
<gene>
    <name evidence="4" type="ORF">TTHERM_00678190</name>
</gene>
<dbReference type="STRING" id="312017.I7MJW0"/>
<proteinExistence type="predicted"/>
<dbReference type="RefSeq" id="XP_001027795.2">
    <property type="nucleotide sequence ID" value="XM_001027795.3"/>
</dbReference>
<evidence type="ECO:0000256" key="1">
    <source>
        <dbReference type="ARBA" id="ARBA00022574"/>
    </source>
</evidence>
<dbReference type="GO" id="GO:0048188">
    <property type="term" value="C:Set1C/COMPASS complex"/>
    <property type="evidence" value="ECO:0007669"/>
    <property type="project" value="TreeGrafter"/>
</dbReference>
<evidence type="ECO:0000256" key="2">
    <source>
        <dbReference type="ARBA" id="ARBA00022737"/>
    </source>
</evidence>
<keyword evidence="2" id="KW-0677">Repeat</keyword>
<organism evidence="4 5">
    <name type="scientific">Tetrahymena thermophila (strain SB210)</name>
    <dbReference type="NCBI Taxonomy" id="312017"/>
    <lineage>
        <taxon>Eukaryota</taxon>
        <taxon>Sar</taxon>
        <taxon>Alveolata</taxon>
        <taxon>Ciliophora</taxon>
        <taxon>Intramacronucleata</taxon>
        <taxon>Oligohymenophorea</taxon>
        <taxon>Hymenostomatida</taxon>
        <taxon>Tetrahymenina</taxon>
        <taxon>Tetrahymenidae</taxon>
        <taxon>Tetrahymena</taxon>
    </lineage>
</organism>
<dbReference type="Gene3D" id="2.130.10.10">
    <property type="entry name" value="YVTN repeat-like/Quinoprotein amine dehydrogenase"/>
    <property type="match status" value="2"/>
</dbReference>
<dbReference type="KEGG" id="tet:TTHERM_00678190"/>
<dbReference type="SMART" id="SM00320">
    <property type="entry name" value="WD40"/>
    <property type="match status" value="3"/>
</dbReference>
<dbReference type="EMBL" id="GG662216">
    <property type="protein sequence ID" value="EAS07553.2"/>
    <property type="molecule type" value="Genomic_DNA"/>
</dbReference>
<dbReference type="InterPro" id="IPR015943">
    <property type="entry name" value="WD40/YVTN_repeat-like_dom_sf"/>
</dbReference>
<dbReference type="OrthoDB" id="190105at2759"/>
<keyword evidence="5" id="KW-1185">Reference proteome</keyword>
<dbReference type="GeneID" id="7838663"/>
<feature type="region of interest" description="Disordered" evidence="3">
    <location>
        <begin position="21"/>
        <end position="43"/>
    </location>
</feature>
<keyword evidence="1" id="KW-0853">WD repeat</keyword>
<dbReference type="InterPro" id="IPR036322">
    <property type="entry name" value="WD40_repeat_dom_sf"/>
</dbReference>
<dbReference type="SUPFAM" id="SSF50978">
    <property type="entry name" value="WD40 repeat-like"/>
    <property type="match status" value="1"/>
</dbReference>
<dbReference type="PANTHER" id="PTHR22847">
    <property type="entry name" value="WD40 REPEAT PROTEIN"/>
    <property type="match status" value="1"/>
</dbReference>